<dbReference type="GO" id="GO:0016020">
    <property type="term" value="C:membrane"/>
    <property type="evidence" value="ECO:0007669"/>
    <property type="project" value="UniProtKB-SubCell"/>
</dbReference>
<feature type="transmembrane region" description="Helical" evidence="5">
    <location>
        <begin position="479"/>
        <end position="504"/>
    </location>
</feature>
<dbReference type="PANTHER" id="PTHR30249:SF0">
    <property type="entry name" value="PLASTIDAL GLYCOLATE_GLYCERATE TRANSLOCATOR 1, CHLOROPLASTIC"/>
    <property type="match status" value="1"/>
</dbReference>
<evidence type="ECO:0000256" key="5">
    <source>
        <dbReference type="SAM" id="Phobius"/>
    </source>
</evidence>
<evidence type="ECO:0000256" key="2">
    <source>
        <dbReference type="ARBA" id="ARBA00022692"/>
    </source>
</evidence>
<dbReference type="PANTHER" id="PTHR30249">
    <property type="entry name" value="PUTATIVE SEROTONIN TRANSPORTER"/>
    <property type="match status" value="1"/>
</dbReference>
<dbReference type="InterPro" id="IPR007300">
    <property type="entry name" value="CidB/LrgB"/>
</dbReference>
<dbReference type="Pfam" id="PF04172">
    <property type="entry name" value="LrgB"/>
    <property type="match status" value="1"/>
</dbReference>
<protein>
    <submittedName>
        <fullName evidence="6">Uncharacterized protein</fullName>
    </submittedName>
</protein>
<feature type="transmembrane region" description="Helical" evidence="5">
    <location>
        <begin position="357"/>
        <end position="379"/>
    </location>
</feature>
<keyword evidence="2 5" id="KW-0812">Transmembrane</keyword>
<gene>
    <name evidence="6" type="ORF">OLUC0939_LOCUS6092</name>
</gene>
<keyword evidence="4 5" id="KW-0472">Membrane</keyword>
<organism evidence="6">
    <name type="scientific">Ostreococcus sp. 'lucimarinus'</name>
    <dbReference type="NCBI Taxonomy" id="242159"/>
    <lineage>
        <taxon>Eukaryota</taxon>
        <taxon>Viridiplantae</taxon>
        <taxon>Chlorophyta</taxon>
        <taxon>Mamiellophyceae</taxon>
        <taxon>Mamiellales</taxon>
        <taxon>Bathycoccaceae</taxon>
        <taxon>Ostreococcus</taxon>
    </lineage>
</organism>
<dbReference type="AlphaFoldDB" id="A0A7R9T4Z7"/>
<evidence type="ECO:0000256" key="1">
    <source>
        <dbReference type="ARBA" id="ARBA00004141"/>
    </source>
</evidence>
<evidence type="ECO:0000256" key="4">
    <source>
        <dbReference type="ARBA" id="ARBA00023136"/>
    </source>
</evidence>
<evidence type="ECO:0000313" key="6">
    <source>
        <dbReference type="EMBL" id="CAD8225352.1"/>
    </source>
</evidence>
<feature type="transmembrane region" description="Helical" evidence="5">
    <location>
        <begin position="238"/>
        <end position="271"/>
    </location>
</feature>
<keyword evidence="3 5" id="KW-1133">Transmembrane helix</keyword>
<feature type="transmembrane region" description="Helical" evidence="5">
    <location>
        <begin position="283"/>
        <end position="302"/>
    </location>
</feature>
<feature type="transmembrane region" description="Helical" evidence="5">
    <location>
        <begin position="187"/>
        <end position="208"/>
    </location>
</feature>
<feature type="transmembrane region" description="Helical" evidence="5">
    <location>
        <begin position="152"/>
        <end position="175"/>
    </location>
</feature>
<comment type="subcellular location">
    <subcellularLocation>
        <location evidence="1">Membrane</location>
        <topology evidence="1">Multi-pass membrane protein</topology>
    </subcellularLocation>
</comment>
<evidence type="ECO:0000256" key="3">
    <source>
        <dbReference type="ARBA" id="ARBA00022989"/>
    </source>
</evidence>
<sequence>MLARTLASPARVNTHARSIRRARTTGVRPHASARVSTASFGTVVPALGRDERKTVVPPRRRATARVVPLARPHARASVATRATEAREHAHLVASVGALFALDKGLENGLKAAGVSFPSALIGMFGALVILMVTEKLVGEDAANKLKSTVSPALNWITSWLPVFYVPSLVVTPLVLTKIAPSAIAKVLVIVVVGFVSTIAFSATSANAIRGMTGTTLLPVAPAKAAPPTEDYVYKMWGGILAVSTVAALATGANSAKVVTMLAATVCSFLVGNSPDVKAKMNPIVTTSVLANVYAAALGLVTGDGWMGMLGLYRTGVPFGLNNIAGLGAGDILMTFLGSVILSFAFKVFEARKIIARHAVEIFGCLVSTSMFAMFTTAVAGKYLGLSSALTAALVPRSVTVALAIPVTTLLGHPEMVSVTAAGVVLTGLIGSSLCIPILNKVGAKDPITRGLATAASAHGLGTAALVGSEPNALPYCALAYALSGIISSVLVAVPFIQAALIGIIGAA</sequence>
<dbReference type="EMBL" id="HBDX01007105">
    <property type="protein sequence ID" value="CAD8225352.1"/>
    <property type="molecule type" value="Transcribed_RNA"/>
</dbReference>
<feature type="transmembrane region" description="Helical" evidence="5">
    <location>
        <begin position="111"/>
        <end position="132"/>
    </location>
</feature>
<accession>A0A7R9T4Z7</accession>
<reference evidence="6" key="1">
    <citation type="submission" date="2021-01" db="EMBL/GenBank/DDBJ databases">
        <authorList>
            <person name="Corre E."/>
            <person name="Pelletier E."/>
            <person name="Niang G."/>
            <person name="Scheremetjew M."/>
            <person name="Finn R."/>
            <person name="Kale V."/>
            <person name="Holt S."/>
            <person name="Cochrane G."/>
            <person name="Meng A."/>
            <person name="Brown T."/>
            <person name="Cohen L."/>
        </authorList>
    </citation>
    <scope>NUCLEOTIDE SEQUENCE</scope>
    <source>
        <strain evidence="6">Clade-A-BCC118000</strain>
    </source>
</reference>
<feature type="transmembrane region" description="Helical" evidence="5">
    <location>
        <begin position="450"/>
        <end position="467"/>
    </location>
</feature>
<name>A0A7R9T4Z7_9CHLO</name>
<proteinExistence type="predicted"/>
<feature type="transmembrane region" description="Helical" evidence="5">
    <location>
        <begin position="322"/>
        <end position="345"/>
    </location>
</feature>
<feature type="transmembrane region" description="Helical" evidence="5">
    <location>
        <begin position="415"/>
        <end position="438"/>
    </location>
</feature>